<reference evidence="1 2" key="2">
    <citation type="submission" date="2018-11" db="EMBL/GenBank/DDBJ databases">
        <authorList>
            <consortium name="Pathogen Informatics"/>
        </authorList>
    </citation>
    <scope>NUCLEOTIDE SEQUENCE [LARGE SCALE GENOMIC DNA]</scope>
</reference>
<dbReference type="EMBL" id="UZAG01015724">
    <property type="protein sequence ID" value="VDO22829.1"/>
    <property type="molecule type" value="Genomic_DNA"/>
</dbReference>
<evidence type="ECO:0000313" key="1">
    <source>
        <dbReference type="EMBL" id="VDO22829.1"/>
    </source>
</evidence>
<gene>
    <name evidence="1" type="ORF">BTMF_LOCUS6849</name>
</gene>
<proteinExistence type="predicted"/>
<dbReference type="WBParaSite" id="BTMF_0000879801-mRNA-1">
    <property type="protein sequence ID" value="BTMF_0000879801-mRNA-1"/>
    <property type="gene ID" value="BTMF_0000879801"/>
</dbReference>
<evidence type="ECO:0000313" key="2">
    <source>
        <dbReference type="Proteomes" id="UP000280834"/>
    </source>
</evidence>
<protein>
    <submittedName>
        <fullName evidence="3">G_PROTEIN_RECEP_F1_2 domain-containing protein</fullName>
    </submittedName>
</protein>
<keyword evidence="2" id="KW-1185">Reference proteome</keyword>
<dbReference type="Proteomes" id="UP000280834">
    <property type="component" value="Unassembled WGS sequence"/>
</dbReference>
<reference evidence="3" key="1">
    <citation type="submission" date="2017-02" db="UniProtKB">
        <authorList>
            <consortium name="WormBaseParasite"/>
        </authorList>
    </citation>
    <scope>IDENTIFICATION</scope>
</reference>
<name>A0A0R3QM63_9BILA</name>
<evidence type="ECO:0000313" key="3">
    <source>
        <dbReference type="WBParaSite" id="BTMF_0000879801-mRNA-1"/>
    </source>
</evidence>
<organism evidence="3">
    <name type="scientific">Brugia timori</name>
    <dbReference type="NCBI Taxonomy" id="42155"/>
    <lineage>
        <taxon>Eukaryota</taxon>
        <taxon>Metazoa</taxon>
        <taxon>Ecdysozoa</taxon>
        <taxon>Nematoda</taxon>
        <taxon>Chromadorea</taxon>
        <taxon>Rhabditida</taxon>
        <taxon>Spirurina</taxon>
        <taxon>Spiruromorpha</taxon>
        <taxon>Filarioidea</taxon>
        <taxon>Onchocercidae</taxon>
        <taxon>Brugia</taxon>
    </lineage>
</organism>
<accession>A0A0R3QM63</accession>
<dbReference type="AlphaFoldDB" id="A0A0R3QM63"/>
<sequence length="81" mass="9333">MLAASSISNKFLCPIIYQLDKNLKTSVILFLSLFEVMLINEITRKEKRAMRNVIQYNLQKEAKLYLCSSMRGDRCGPCNTI</sequence>